<sequence>FTAPTDDKVLKTGPEIDDCAEKSKTETITGIWTFEARISANGGMLLPNAEELTANNFAGDPSVSILRVTAGDQCQLSNDIFATVIRGTSIDLQADTTVTGSANVTGNVIAQGLVSGGFVESTSTMSAFGNFVHTGTNIGLYGVPTVPQATTGIASASHAALGGFNVDENDTFGGYTIGQIVTALQDIGILA</sequence>
<protein>
    <submittedName>
        <fullName evidence="1">Uncharacterized protein</fullName>
    </submittedName>
</protein>
<name>X0RE33_9ZZZZ</name>
<dbReference type="EMBL" id="BARS01008753">
    <property type="protein sequence ID" value="GAF67199.1"/>
    <property type="molecule type" value="Genomic_DNA"/>
</dbReference>
<organism evidence="1">
    <name type="scientific">marine sediment metagenome</name>
    <dbReference type="NCBI Taxonomy" id="412755"/>
    <lineage>
        <taxon>unclassified sequences</taxon>
        <taxon>metagenomes</taxon>
        <taxon>ecological metagenomes</taxon>
    </lineage>
</organism>
<comment type="caution">
    <text evidence="1">The sequence shown here is derived from an EMBL/GenBank/DDBJ whole genome shotgun (WGS) entry which is preliminary data.</text>
</comment>
<dbReference type="AlphaFoldDB" id="X0RE33"/>
<proteinExistence type="predicted"/>
<reference evidence="1" key="1">
    <citation type="journal article" date="2014" name="Front. Microbiol.">
        <title>High frequency of phylogenetically diverse reductive dehalogenase-homologous genes in deep subseafloor sedimentary metagenomes.</title>
        <authorList>
            <person name="Kawai M."/>
            <person name="Futagami T."/>
            <person name="Toyoda A."/>
            <person name="Takaki Y."/>
            <person name="Nishi S."/>
            <person name="Hori S."/>
            <person name="Arai W."/>
            <person name="Tsubouchi T."/>
            <person name="Morono Y."/>
            <person name="Uchiyama I."/>
            <person name="Ito T."/>
            <person name="Fujiyama A."/>
            <person name="Inagaki F."/>
            <person name="Takami H."/>
        </authorList>
    </citation>
    <scope>NUCLEOTIDE SEQUENCE</scope>
    <source>
        <strain evidence="1">Expedition CK06-06</strain>
    </source>
</reference>
<accession>X0RE33</accession>
<evidence type="ECO:0000313" key="1">
    <source>
        <dbReference type="EMBL" id="GAF67199.1"/>
    </source>
</evidence>
<feature type="non-terminal residue" evidence="1">
    <location>
        <position position="1"/>
    </location>
</feature>
<gene>
    <name evidence="1" type="ORF">S01H1_16620</name>
</gene>